<name>A0A644ZJQ9_9ZZZZ</name>
<organism evidence="1">
    <name type="scientific">bioreactor metagenome</name>
    <dbReference type="NCBI Taxonomy" id="1076179"/>
    <lineage>
        <taxon>unclassified sequences</taxon>
        <taxon>metagenomes</taxon>
        <taxon>ecological metagenomes</taxon>
    </lineage>
</organism>
<dbReference type="EMBL" id="VSSQ01009251">
    <property type="protein sequence ID" value="MPM41112.1"/>
    <property type="molecule type" value="Genomic_DNA"/>
</dbReference>
<protein>
    <submittedName>
        <fullName evidence="1">Uncharacterized protein</fullName>
    </submittedName>
</protein>
<accession>A0A644ZJQ9</accession>
<comment type="caution">
    <text evidence="1">The sequence shown here is derived from an EMBL/GenBank/DDBJ whole genome shotgun (WGS) entry which is preliminary data.</text>
</comment>
<evidence type="ECO:0000313" key="1">
    <source>
        <dbReference type="EMBL" id="MPM41112.1"/>
    </source>
</evidence>
<gene>
    <name evidence="1" type="ORF">SDC9_87762</name>
</gene>
<sequence length="168" mass="19172">MSTNIYHIQKEIVLNHTGPGKPSFKKFHQAIRGKEDEMIIVCSIANLLNDPNEGGTEVWARFIRNCLKCYGERLEKHKLNLLKEEKNNAKLTIYKHHEAIGLVIAACSKFQCFGLSSSKSIAKKCADFFMNSKGEKRLKRLLDNITDECAKDLLESVDEILKLHKIKL</sequence>
<proteinExistence type="predicted"/>
<reference evidence="1" key="1">
    <citation type="submission" date="2019-08" db="EMBL/GenBank/DDBJ databases">
        <authorList>
            <person name="Kucharzyk K."/>
            <person name="Murdoch R.W."/>
            <person name="Higgins S."/>
            <person name="Loffler F."/>
        </authorList>
    </citation>
    <scope>NUCLEOTIDE SEQUENCE</scope>
</reference>
<dbReference type="AlphaFoldDB" id="A0A644ZJQ9"/>